<comment type="caution">
    <text evidence="2">The sequence shown here is derived from an EMBL/GenBank/DDBJ whole genome shotgun (WGS) entry which is preliminary data.</text>
</comment>
<feature type="compositionally biased region" description="Acidic residues" evidence="1">
    <location>
        <begin position="97"/>
        <end position="113"/>
    </location>
</feature>
<keyword evidence="3" id="KW-1185">Reference proteome</keyword>
<evidence type="ECO:0000256" key="1">
    <source>
        <dbReference type="SAM" id="MobiDB-lite"/>
    </source>
</evidence>
<gene>
    <name evidence="2" type="ORF">BP5796_12837</name>
</gene>
<feature type="compositionally biased region" description="Acidic residues" evidence="1">
    <location>
        <begin position="55"/>
        <end position="65"/>
    </location>
</feature>
<feature type="region of interest" description="Disordered" evidence="1">
    <location>
        <begin position="50"/>
        <end position="165"/>
    </location>
</feature>
<dbReference type="EMBL" id="PDLN01000023">
    <property type="protein sequence ID" value="RDW57387.1"/>
    <property type="molecule type" value="Genomic_DNA"/>
</dbReference>
<proteinExistence type="predicted"/>
<evidence type="ECO:0000313" key="2">
    <source>
        <dbReference type="EMBL" id="RDW57387.1"/>
    </source>
</evidence>
<dbReference type="Proteomes" id="UP000256328">
    <property type="component" value="Unassembled WGS sequence"/>
</dbReference>
<evidence type="ECO:0000313" key="3">
    <source>
        <dbReference type="Proteomes" id="UP000256328"/>
    </source>
</evidence>
<name>A0A3D8Q6R9_9HELO</name>
<sequence>MSARQTYSLAHTARCKLQLAADRPDRNLRFILGHSFTLDNLRLRLAEIETNSTSDDSDSSEDDLAINERRRVSFRTERPSVTRDPGQPSLEGSDSSSDSDEEVFDDEEDEDEGLSLQRFESATAKPPRMIDDDDDDDDDSSSEEDEPTSPTMPSEEELKMITGGEANDELSGLYQHVAGCPCHGHRAPHVSKMWDVPQKPNHEGARVAVVQIAA</sequence>
<accession>A0A3D8Q6R9</accession>
<reference evidence="2 3" key="1">
    <citation type="journal article" date="2018" name="IMA Fungus">
        <title>IMA Genome-F 9: Draft genome sequence of Annulohypoxylon stygium, Aspergillus mulundensis, Berkeleyomyces basicola (syn. Thielaviopsis basicola), Ceratocystis smalleyi, two Cercospora beticola strains, Coleophoma cylindrospora, Fusarium fracticaudum, Phialophora cf. hyalina, and Morchella septimelata.</title>
        <authorList>
            <person name="Wingfield B.D."/>
            <person name="Bills G.F."/>
            <person name="Dong Y."/>
            <person name="Huang W."/>
            <person name="Nel W.J."/>
            <person name="Swalarsk-Parry B.S."/>
            <person name="Vaghefi N."/>
            <person name="Wilken P.M."/>
            <person name="An Z."/>
            <person name="de Beer Z.W."/>
            <person name="De Vos L."/>
            <person name="Chen L."/>
            <person name="Duong T.A."/>
            <person name="Gao Y."/>
            <person name="Hammerbacher A."/>
            <person name="Kikkert J.R."/>
            <person name="Li Y."/>
            <person name="Li H."/>
            <person name="Li K."/>
            <person name="Li Q."/>
            <person name="Liu X."/>
            <person name="Ma X."/>
            <person name="Naidoo K."/>
            <person name="Pethybridge S.J."/>
            <person name="Sun J."/>
            <person name="Steenkamp E.T."/>
            <person name="van der Nest M.A."/>
            <person name="van Wyk S."/>
            <person name="Wingfield M.J."/>
            <person name="Xiong C."/>
            <person name="Yue Q."/>
            <person name="Zhang X."/>
        </authorList>
    </citation>
    <scope>NUCLEOTIDE SEQUENCE [LARGE SCALE GENOMIC DNA]</scope>
    <source>
        <strain evidence="2 3">BP5796</strain>
    </source>
</reference>
<feature type="compositionally biased region" description="Acidic residues" evidence="1">
    <location>
        <begin position="131"/>
        <end position="147"/>
    </location>
</feature>
<feature type="compositionally biased region" description="Basic and acidic residues" evidence="1">
    <location>
        <begin position="66"/>
        <end position="81"/>
    </location>
</feature>
<organism evidence="2 3">
    <name type="scientific">Coleophoma crateriformis</name>
    <dbReference type="NCBI Taxonomy" id="565419"/>
    <lineage>
        <taxon>Eukaryota</taxon>
        <taxon>Fungi</taxon>
        <taxon>Dikarya</taxon>
        <taxon>Ascomycota</taxon>
        <taxon>Pezizomycotina</taxon>
        <taxon>Leotiomycetes</taxon>
        <taxon>Helotiales</taxon>
        <taxon>Dermateaceae</taxon>
        <taxon>Coleophoma</taxon>
    </lineage>
</organism>
<protein>
    <submittedName>
        <fullName evidence="2">Uncharacterized protein</fullName>
    </submittedName>
</protein>
<dbReference type="AlphaFoldDB" id="A0A3D8Q6R9"/>
<dbReference type="OrthoDB" id="3938221at2759"/>